<protein>
    <submittedName>
        <fullName evidence="2">Uncharacterized protein</fullName>
    </submittedName>
</protein>
<feature type="transmembrane region" description="Helical" evidence="1">
    <location>
        <begin position="128"/>
        <end position="147"/>
    </location>
</feature>
<proteinExistence type="predicted"/>
<name>A0A1S8ARF6_9EURY</name>
<keyword evidence="1" id="KW-0812">Transmembrane</keyword>
<evidence type="ECO:0000313" key="3">
    <source>
        <dbReference type="Proteomes" id="UP000189370"/>
    </source>
</evidence>
<feature type="transmembrane region" description="Helical" evidence="1">
    <location>
        <begin position="86"/>
        <end position="108"/>
    </location>
</feature>
<dbReference type="OrthoDB" id="384958at2157"/>
<keyword evidence="1" id="KW-0472">Membrane</keyword>
<dbReference type="STRING" id="301967.A6E15_19245"/>
<sequence>MDQFEMYRQVVATFRTLLLGGLHATMLFSLLLIAVNTLCDLCGFGPFDLSKIRASGDMIMDRITVPLRTNAGPVEVLSERNKITNAVVIGAITVIVTTSFQLVTISLATGVSVASASLIGVTYSPTRASTYIVAFSMLLAVAIFTHANTRIQEGLRYA</sequence>
<organism evidence="2 3">
    <name type="scientific">Natrinema saccharevitans</name>
    <dbReference type="NCBI Taxonomy" id="301967"/>
    <lineage>
        <taxon>Archaea</taxon>
        <taxon>Methanobacteriati</taxon>
        <taxon>Methanobacteriota</taxon>
        <taxon>Stenosarchaea group</taxon>
        <taxon>Halobacteria</taxon>
        <taxon>Halobacteriales</taxon>
        <taxon>Natrialbaceae</taxon>
        <taxon>Natrinema</taxon>
    </lineage>
</organism>
<evidence type="ECO:0000256" key="1">
    <source>
        <dbReference type="SAM" id="Phobius"/>
    </source>
</evidence>
<dbReference type="EMBL" id="LWLN01000003">
    <property type="protein sequence ID" value="OLZ39101.1"/>
    <property type="molecule type" value="Genomic_DNA"/>
</dbReference>
<evidence type="ECO:0000313" key="2">
    <source>
        <dbReference type="EMBL" id="OLZ39101.1"/>
    </source>
</evidence>
<keyword evidence="3" id="KW-1185">Reference proteome</keyword>
<dbReference type="RefSeq" id="WP_076148836.1">
    <property type="nucleotide sequence ID" value="NZ_LWLN01000003.1"/>
</dbReference>
<feature type="transmembrane region" description="Helical" evidence="1">
    <location>
        <begin position="20"/>
        <end position="43"/>
    </location>
</feature>
<gene>
    <name evidence="2" type="ORF">A6E15_19245</name>
</gene>
<reference evidence="3" key="1">
    <citation type="submission" date="2016-04" db="EMBL/GenBank/DDBJ databases">
        <authorList>
            <person name="Chen S.-C."/>
            <person name="Lai M.-C."/>
        </authorList>
    </citation>
    <scope>NUCLEOTIDE SEQUENCE [LARGE SCALE GENOMIC DNA]</scope>
    <source>
        <strain evidence="3">AB14</strain>
    </source>
</reference>
<accession>A0A1S8ARF6</accession>
<keyword evidence="1" id="KW-1133">Transmembrane helix</keyword>
<dbReference type="AlphaFoldDB" id="A0A1S8ARF6"/>
<comment type="caution">
    <text evidence="2">The sequence shown here is derived from an EMBL/GenBank/DDBJ whole genome shotgun (WGS) entry which is preliminary data.</text>
</comment>
<dbReference type="Proteomes" id="UP000189370">
    <property type="component" value="Unassembled WGS sequence"/>
</dbReference>